<evidence type="ECO:0000313" key="15">
    <source>
        <dbReference type="EMBL" id="SEH04550.1"/>
    </source>
</evidence>
<comment type="cofactor">
    <cofactor evidence="1">
        <name>heme b</name>
        <dbReference type="ChEBI" id="CHEBI:60344"/>
    </cofactor>
</comment>
<dbReference type="PANTHER" id="PTHR30529:SF1">
    <property type="entry name" value="CYTOCHROME B561 HOMOLOG 2"/>
    <property type="match status" value="1"/>
</dbReference>
<dbReference type="InterPro" id="IPR011577">
    <property type="entry name" value="Cyt_b561_bac/Ni-Hgenase"/>
</dbReference>
<evidence type="ECO:0000256" key="1">
    <source>
        <dbReference type="ARBA" id="ARBA00001970"/>
    </source>
</evidence>
<keyword evidence="10" id="KW-0408">Iron</keyword>
<dbReference type="GO" id="GO:0022904">
    <property type="term" value="P:respiratory electron transport chain"/>
    <property type="evidence" value="ECO:0007669"/>
    <property type="project" value="InterPro"/>
</dbReference>
<comment type="subcellular location">
    <subcellularLocation>
        <location evidence="2">Cell membrane</location>
        <topology evidence="2">Multi-pass membrane protein</topology>
    </subcellularLocation>
</comment>
<dbReference type="InterPro" id="IPR016174">
    <property type="entry name" value="Di-haem_cyt_TM"/>
</dbReference>
<evidence type="ECO:0000256" key="5">
    <source>
        <dbReference type="ARBA" id="ARBA00022617"/>
    </source>
</evidence>
<dbReference type="GO" id="GO:0046872">
    <property type="term" value="F:metal ion binding"/>
    <property type="evidence" value="ECO:0007669"/>
    <property type="project" value="UniProtKB-KW"/>
</dbReference>
<keyword evidence="11 13" id="KW-0472">Membrane</keyword>
<reference evidence="15 16" key="1">
    <citation type="submission" date="2016-10" db="EMBL/GenBank/DDBJ databases">
        <authorList>
            <person name="de Groot N.N."/>
        </authorList>
    </citation>
    <scope>NUCLEOTIDE SEQUENCE [LARGE SCALE GENOMIC DNA]</scope>
    <source>
        <strain evidence="15">MBHS1</strain>
    </source>
</reference>
<keyword evidence="5" id="KW-0349">Heme</keyword>
<dbReference type="InterPro" id="IPR052168">
    <property type="entry name" value="Cytochrome_b561_oxidase"/>
</dbReference>
<gene>
    <name evidence="15" type="ORF">MBHS_00397</name>
</gene>
<keyword evidence="7" id="KW-0479">Metal-binding</keyword>
<sequence length="186" mass="21170">MIPWKNTEQFYGKIAIFLHWSIALLFVILIVLGLCMTAMPDGDDKWVLYALHKSFGVITAALIMFRILWRFFNPAPAMPERFAAKDIMIAHLVHFVLYALMIILPISGVIASQAGGYKISFFGLFNMPVILAKNTSLSEFAEQVHVICVYIFFAAFALHILGVLKHHLIEKDSSLMVRMLPLKKWQ</sequence>
<evidence type="ECO:0000259" key="14">
    <source>
        <dbReference type="Pfam" id="PF01292"/>
    </source>
</evidence>
<evidence type="ECO:0000256" key="10">
    <source>
        <dbReference type="ARBA" id="ARBA00023004"/>
    </source>
</evidence>
<name>A0A1H6F353_9GAMM</name>
<feature type="transmembrane region" description="Helical" evidence="13">
    <location>
        <begin position="115"/>
        <end position="132"/>
    </location>
</feature>
<feature type="transmembrane region" description="Helical" evidence="13">
    <location>
        <begin position="46"/>
        <end position="69"/>
    </location>
</feature>
<protein>
    <recommendedName>
        <fullName evidence="14">Cytochrome b561 bacterial/Ni-hydrogenase domain-containing protein</fullName>
    </recommendedName>
</protein>
<feature type="transmembrane region" description="Helical" evidence="13">
    <location>
        <begin position="14"/>
        <end position="34"/>
    </location>
</feature>
<evidence type="ECO:0000256" key="9">
    <source>
        <dbReference type="ARBA" id="ARBA00022989"/>
    </source>
</evidence>
<dbReference type="GO" id="GO:0005886">
    <property type="term" value="C:plasma membrane"/>
    <property type="evidence" value="ECO:0007669"/>
    <property type="project" value="UniProtKB-SubCell"/>
</dbReference>
<organism evidence="15 16">
    <name type="scientific">Candidatus Venteria ishoeyi</name>
    <dbReference type="NCBI Taxonomy" id="1899563"/>
    <lineage>
        <taxon>Bacteria</taxon>
        <taxon>Pseudomonadati</taxon>
        <taxon>Pseudomonadota</taxon>
        <taxon>Gammaproteobacteria</taxon>
        <taxon>Thiotrichales</taxon>
        <taxon>Thiotrichaceae</taxon>
        <taxon>Venteria</taxon>
    </lineage>
</organism>
<evidence type="ECO:0000313" key="16">
    <source>
        <dbReference type="Proteomes" id="UP000236724"/>
    </source>
</evidence>
<evidence type="ECO:0000256" key="6">
    <source>
        <dbReference type="ARBA" id="ARBA00022692"/>
    </source>
</evidence>
<evidence type="ECO:0000256" key="12">
    <source>
        <dbReference type="ARBA" id="ARBA00037975"/>
    </source>
</evidence>
<dbReference type="OrthoDB" id="8589936at2"/>
<evidence type="ECO:0000256" key="4">
    <source>
        <dbReference type="ARBA" id="ARBA00022475"/>
    </source>
</evidence>
<proteinExistence type="inferred from homology"/>
<accession>A0A1H6F353</accession>
<keyword evidence="6 13" id="KW-0812">Transmembrane</keyword>
<keyword evidence="16" id="KW-1185">Reference proteome</keyword>
<feature type="transmembrane region" description="Helical" evidence="13">
    <location>
        <begin position="89"/>
        <end position="108"/>
    </location>
</feature>
<evidence type="ECO:0000256" key="13">
    <source>
        <dbReference type="SAM" id="Phobius"/>
    </source>
</evidence>
<keyword evidence="4" id="KW-1003">Cell membrane</keyword>
<evidence type="ECO:0000256" key="2">
    <source>
        <dbReference type="ARBA" id="ARBA00004651"/>
    </source>
</evidence>
<feature type="transmembrane region" description="Helical" evidence="13">
    <location>
        <begin position="144"/>
        <end position="164"/>
    </location>
</feature>
<dbReference type="AlphaFoldDB" id="A0A1H6F353"/>
<dbReference type="Gene3D" id="1.20.950.20">
    <property type="entry name" value="Transmembrane di-heme cytochromes, Chain C"/>
    <property type="match status" value="1"/>
</dbReference>
<evidence type="ECO:0000256" key="3">
    <source>
        <dbReference type="ARBA" id="ARBA00022448"/>
    </source>
</evidence>
<evidence type="ECO:0000256" key="7">
    <source>
        <dbReference type="ARBA" id="ARBA00022723"/>
    </source>
</evidence>
<dbReference type="RefSeq" id="WP_103918603.1">
    <property type="nucleotide sequence ID" value="NZ_FMSV02000059.1"/>
</dbReference>
<dbReference type="SUPFAM" id="SSF81342">
    <property type="entry name" value="Transmembrane di-heme cytochromes"/>
    <property type="match status" value="1"/>
</dbReference>
<dbReference type="GO" id="GO:0009055">
    <property type="term" value="F:electron transfer activity"/>
    <property type="evidence" value="ECO:0007669"/>
    <property type="project" value="InterPro"/>
</dbReference>
<dbReference type="GO" id="GO:0020037">
    <property type="term" value="F:heme binding"/>
    <property type="evidence" value="ECO:0007669"/>
    <property type="project" value="TreeGrafter"/>
</dbReference>
<feature type="domain" description="Cytochrome b561 bacterial/Ni-hydrogenase" evidence="14">
    <location>
        <begin position="11"/>
        <end position="180"/>
    </location>
</feature>
<dbReference type="Pfam" id="PF01292">
    <property type="entry name" value="Ni_hydr_CYTB"/>
    <property type="match status" value="1"/>
</dbReference>
<evidence type="ECO:0000256" key="11">
    <source>
        <dbReference type="ARBA" id="ARBA00023136"/>
    </source>
</evidence>
<keyword evidence="9 13" id="KW-1133">Transmembrane helix</keyword>
<dbReference type="EMBL" id="FMSV02000059">
    <property type="protein sequence ID" value="SEH04550.1"/>
    <property type="molecule type" value="Genomic_DNA"/>
</dbReference>
<dbReference type="Proteomes" id="UP000236724">
    <property type="component" value="Unassembled WGS sequence"/>
</dbReference>
<comment type="similarity">
    <text evidence="12">Belongs to the cytochrome b561 family.</text>
</comment>
<evidence type="ECO:0000256" key="8">
    <source>
        <dbReference type="ARBA" id="ARBA00022982"/>
    </source>
</evidence>
<dbReference type="PANTHER" id="PTHR30529">
    <property type="entry name" value="CYTOCHROME B561"/>
    <property type="match status" value="1"/>
</dbReference>
<keyword evidence="3" id="KW-0813">Transport</keyword>
<keyword evidence="8" id="KW-0249">Electron transport</keyword>